<evidence type="ECO:0000313" key="2">
    <source>
        <dbReference type="Proteomes" id="UP001208567"/>
    </source>
</evidence>
<sequence length="88" mass="10191">MAKQYCVILMENEYNCTVKRVSKNTYSQIRNMMDRGENNAKILKSMVELNTREENIVINGVTQDEAVKYALEAGEDYVFIQAFHAFTD</sequence>
<proteinExistence type="predicted"/>
<organism evidence="1 2">
    <name type="scientific">Clostridium omnivorum</name>
    <dbReference type="NCBI Taxonomy" id="1604902"/>
    <lineage>
        <taxon>Bacteria</taxon>
        <taxon>Bacillati</taxon>
        <taxon>Bacillota</taxon>
        <taxon>Clostridia</taxon>
        <taxon>Eubacteriales</taxon>
        <taxon>Clostridiaceae</taxon>
        <taxon>Clostridium</taxon>
    </lineage>
</organism>
<dbReference type="RefSeq" id="WP_264850845.1">
    <property type="nucleotide sequence ID" value="NZ_BRXR01000001.1"/>
</dbReference>
<gene>
    <name evidence="1" type="ORF">bsdE14_29330</name>
</gene>
<name>A0ABQ5N8H1_9CLOT</name>
<keyword evidence="2" id="KW-1185">Reference proteome</keyword>
<comment type="caution">
    <text evidence="1">The sequence shown here is derived from an EMBL/GenBank/DDBJ whole genome shotgun (WGS) entry which is preliminary data.</text>
</comment>
<evidence type="ECO:0000313" key="1">
    <source>
        <dbReference type="EMBL" id="GLC31523.1"/>
    </source>
</evidence>
<dbReference type="Proteomes" id="UP001208567">
    <property type="component" value="Unassembled WGS sequence"/>
</dbReference>
<dbReference type="EMBL" id="BRXR01000001">
    <property type="protein sequence ID" value="GLC31523.1"/>
    <property type="molecule type" value="Genomic_DNA"/>
</dbReference>
<accession>A0ABQ5N8H1</accession>
<protein>
    <submittedName>
        <fullName evidence="1">Uncharacterized protein</fullName>
    </submittedName>
</protein>
<reference evidence="1 2" key="1">
    <citation type="journal article" date="2024" name="Int. J. Syst. Evol. Microbiol.">
        <title>Clostridium omnivorum sp. nov., isolated from anoxic soil under the treatment of reductive soil disinfestation.</title>
        <authorList>
            <person name="Ueki A."/>
            <person name="Tonouchi A."/>
            <person name="Kaku N."/>
            <person name="Honma S."/>
            <person name="Ueki K."/>
        </authorList>
    </citation>
    <scope>NUCLEOTIDE SEQUENCE [LARGE SCALE GENOMIC DNA]</scope>
    <source>
        <strain evidence="1 2">E14</strain>
    </source>
</reference>